<name>A0A843B800_9BURK</name>
<dbReference type="EMBL" id="JABBCQ020000031">
    <property type="protein sequence ID" value="MBI1626973.1"/>
    <property type="molecule type" value="Genomic_DNA"/>
</dbReference>
<accession>A0A843B800</accession>
<comment type="caution">
    <text evidence="1">The sequence shown here is derived from an EMBL/GenBank/DDBJ whole genome shotgun (WGS) entry which is preliminary data.</text>
</comment>
<organism evidence="1 2">
    <name type="scientific">Comamonas suwonensis</name>
    <dbReference type="NCBI Taxonomy" id="2606214"/>
    <lineage>
        <taxon>Bacteria</taxon>
        <taxon>Pseudomonadati</taxon>
        <taxon>Pseudomonadota</taxon>
        <taxon>Betaproteobacteria</taxon>
        <taxon>Burkholderiales</taxon>
        <taxon>Comamonadaceae</taxon>
        <taxon>Comamonas</taxon>
    </lineage>
</organism>
<dbReference type="RefSeq" id="WP_198462320.1">
    <property type="nucleotide sequence ID" value="NZ_JABBCQ020000031.1"/>
</dbReference>
<keyword evidence="2" id="KW-1185">Reference proteome</keyword>
<proteinExistence type="predicted"/>
<reference evidence="1" key="1">
    <citation type="submission" date="2020-12" db="EMBL/GenBank/DDBJ databases">
        <title>Comamonas sp. nov., isolated from stream water.</title>
        <authorList>
            <person name="Park K.-H."/>
        </authorList>
    </citation>
    <scope>NUCLEOTIDE SEQUENCE</scope>
    <source>
        <strain evidence="1">EJ-4</strain>
    </source>
</reference>
<evidence type="ECO:0000313" key="2">
    <source>
        <dbReference type="Proteomes" id="UP000530032"/>
    </source>
</evidence>
<gene>
    <name evidence="1" type="ORF">HF327_021105</name>
</gene>
<evidence type="ECO:0000313" key="1">
    <source>
        <dbReference type="EMBL" id="MBI1626973.1"/>
    </source>
</evidence>
<dbReference type="Proteomes" id="UP000530032">
    <property type="component" value="Unassembled WGS sequence"/>
</dbReference>
<dbReference type="AlphaFoldDB" id="A0A843B800"/>
<protein>
    <submittedName>
        <fullName evidence="1">Uncharacterized protein</fullName>
    </submittedName>
</protein>
<sequence length="159" mass="17895">MPPRNWKRFRASSLRDAMRACKDYALERRKLSVARIAELMGDVTEDSLYGWLSKSSMPLRLVPTFEMVCGAHFVSDWLAASAGRMVIPMPKGHKVSEAELLQINADCTAAMSQLAAFYADPSKVDTAELLELLQRHLEQVAFQHHNVGQYIAPQLEFEA</sequence>